<proteinExistence type="predicted"/>
<name>A0A7V7KX69_9GAMM</name>
<evidence type="ECO:0000313" key="4">
    <source>
        <dbReference type="Proteomes" id="UP000463138"/>
    </source>
</evidence>
<sequence>MLYHRLFAACLLLACVGLGLTAWGYHAPYSYEPVGPRAYPLMLLILLGAGALLLVFKPGLETGDEPEPRIVPTMLRKTLICLALLLALAALFERVGFIVTATLFGLGMARLFGGRWLPSAILAVVLGIGLYFLFDRILDVPLPMGVLAVLEN</sequence>
<evidence type="ECO:0000256" key="1">
    <source>
        <dbReference type="SAM" id="Phobius"/>
    </source>
</evidence>
<accession>A0A7V7KX69</accession>
<dbReference type="Pfam" id="PF07331">
    <property type="entry name" value="TctB"/>
    <property type="match status" value="1"/>
</dbReference>
<organism evidence="3 4">
    <name type="scientific">Halopseudomonas laoshanensis</name>
    <dbReference type="NCBI Taxonomy" id="2268758"/>
    <lineage>
        <taxon>Bacteria</taxon>
        <taxon>Pseudomonadati</taxon>
        <taxon>Pseudomonadota</taxon>
        <taxon>Gammaproteobacteria</taxon>
        <taxon>Pseudomonadales</taxon>
        <taxon>Pseudomonadaceae</taxon>
        <taxon>Halopseudomonas</taxon>
    </lineage>
</organism>
<keyword evidence="1" id="KW-0812">Transmembrane</keyword>
<feature type="transmembrane region" description="Helical" evidence="1">
    <location>
        <begin position="38"/>
        <end position="57"/>
    </location>
</feature>
<protein>
    <submittedName>
        <fullName evidence="3">Tripartite tricarboxylate transporter TctB family protein</fullName>
    </submittedName>
</protein>
<feature type="transmembrane region" description="Helical" evidence="1">
    <location>
        <begin position="78"/>
        <end position="104"/>
    </location>
</feature>
<dbReference type="RefSeq" id="WP_096345386.1">
    <property type="nucleotide sequence ID" value="NZ_QOVF01000003.1"/>
</dbReference>
<feature type="domain" description="DUF1468" evidence="2">
    <location>
        <begin position="8"/>
        <end position="143"/>
    </location>
</feature>
<reference evidence="3 4" key="1">
    <citation type="submission" date="2018-07" db="EMBL/GenBank/DDBJ databases">
        <title>Pseudomonas laoshanensis sp. nov., isolated from soil.</title>
        <authorList>
            <person name="Sun J."/>
            <person name="Yu L."/>
            <person name="Wang M."/>
            <person name="Zhang C."/>
        </authorList>
    </citation>
    <scope>NUCLEOTIDE SEQUENCE [LARGE SCALE GENOMIC DNA]</scope>
    <source>
        <strain evidence="3 4">Y22</strain>
    </source>
</reference>
<comment type="caution">
    <text evidence="3">The sequence shown here is derived from an EMBL/GenBank/DDBJ whole genome shotgun (WGS) entry which is preliminary data.</text>
</comment>
<dbReference type="EMBL" id="QOVF01000003">
    <property type="protein sequence ID" value="KAA0694152.1"/>
    <property type="molecule type" value="Genomic_DNA"/>
</dbReference>
<keyword evidence="4" id="KW-1185">Reference proteome</keyword>
<keyword evidence="1" id="KW-0472">Membrane</keyword>
<gene>
    <name evidence="3" type="ORF">DT594_12650</name>
</gene>
<dbReference type="Proteomes" id="UP000463138">
    <property type="component" value="Unassembled WGS sequence"/>
</dbReference>
<dbReference type="InterPro" id="IPR009936">
    <property type="entry name" value="DUF1468"/>
</dbReference>
<dbReference type="OrthoDB" id="7025534at2"/>
<evidence type="ECO:0000259" key="2">
    <source>
        <dbReference type="Pfam" id="PF07331"/>
    </source>
</evidence>
<evidence type="ECO:0000313" key="3">
    <source>
        <dbReference type="EMBL" id="KAA0694152.1"/>
    </source>
</evidence>
<dbReference type="AlphaFoldDB" id="A0A7V7KX69"/>
<keyword evidence="1" id="KW-1133">Transmembrane helix</keyword>
<feature type="transmembrane region" description="Helical" evidence="1">
    <location>
        <begin position="116"/>
        <end position="134"/>
    </location>
</feature>